<protein>
    <submittedName>
        <fullName evidence="4">CBS domain-containing protein</fullName>
    </submittedName>
</protein>
<organism evidence="4 5">
    <name type="scientific">Cellulomonas marina</name>
    <dbReference type="NCBI Taxonomy" id="988821"/>
    <lineage>
        <taxon>Bacteria</taxon>
        <taxon>Bacillati</taxon>
        <taxon>Actinomycetota</taxon>
        <taxon>Actinomycetes</taxon>
        <taxon>Micrococcales</taxon>
        <taxon>Cellulomonadaceae</taxon>
        <taxon>Cellulomonas</taxon>
    </lineage>
</organism>
<dbReference type="PANTHER" id="PTHR48108">
    <property type="entry name" value="CBS DOMAIN-CONTAINING PROTEIN CBSX2, CHLOROPLASTIC"/>
    <property type="match status" value="1"/>
</dbReference>
<feature type="domain" description="CBS" evidence="3">
    <location>
        <begin position="72"/>
        <end position="119"/>
    </location>
</feature>
<dbReference type="InterPro" id="IPR046342">
    <property type="entry name" value="CBS_dom_sf"/>
</dbReference>
<evidence type="ECO:0000256" key="1">
    <source>
        <dbReference type="ARBA" id="ARBA00022737"/>
    </source>
</evidence>
<reference evidence="4 5" key="1">
    <citation type="submission" date="2016-10" db="EMBL/GenBank/DDBJ databases">
        <authorList>
            <person name="de Groot N.N."/>
        </authorList>
    </citation>
    <scope>NUCLEOTIDE SEQUENCE [LARGE SCALE GENOMIC DNA]</scope>
    <source>
        <strain evidence="4 5">CGMCC 4.6945</strain>
    </source>
</reference>
<accession>A0A1I0ZFC9</accession>
<evidence type="ECO:0000313" key="5">
    <source>
        <dbReference type="Proteomes" id="UP000199012"/>
    </source>
</evidence>
<dbReference type="SUPFAM" id="SSF54631">
    <property type="entry name" value="CBS-domain pair"/>
    <property type="match status" value="1"/>
</dbReference>
<dbReference type="PANTHER" id="PTHR48108:SF34">
    <property type="entry name" value="CBS DOMAIN-CONTAINING PROTEIN YHCV"/>
    <property type="match status" value="1"/>
</dbReference>
<dbReference type="EMBL" id="FOKA01000010">
    <property type="protein sequence ID" value="SFB23118.1"/>
    <property type="molecule type" value="Genomic_DNA"/>
</dbReference>
<dbReference type="Pfam" id="PF00571">
    <property type="entry name" value="CBS"/>
    <property type="match status" value="2"/>
</dbReference>
<keyword evidence="2" id="KW-0129">CBS domain</keyword>
<sequence>MPTVADVVTPDPVTVDATTTVREAAVLMRDEGIGDVLVTDRGQLVGIVTDRDLVVRVLAAGGASGDPVGQVCSGSLVTLAPGDDVAQAARVMAEHGVRRLPVVDEGGIVGIVSSTDLER</sequence>
<name>A0A1I0ZFC9_9CELL</name>
<dbReference type="Proteomes" id="UP000199012">
    <property type="component" value="Unassembled WGS sequence"/>
</dbReference>
<gene>
    <name evidence="4" type="ORF">SAMN05421867_110115</name>
</gene>
<dbReference type="InterPro" id="IPR000644">
    <property type="entry name" value="CBS_dom"/>
</dbReference>
<proteinExistence type="predicted"/>
<keyword evidence="1" id="KW-0677">Repeat</keyword>
<dbReference type="InterPro" id="IPR051462">
    <property type="entry name" value="CBS_domain-containing"/>
</dbReference>
<dbReference type="OrthoDB" id="9807125at2"/>
<dbReference type="Gene3D" id="3.10.580.10">
    <property type="entry name" value="CBS-domain"/>
    <property type="match status" value="1"/>
</dbReference>
<dbReference type="SMART" id="SM00116">
    <property type="entry name" value="CBS"/>
    <property type="match status" value="2"/>
</dbReference>
<dbReference type="PROSITE" id="PS51371">
    <property type="entry name" value="CBS"/>
    <property type="match status" value="2"/>
</dbReference>
<dbReference type="STRING" id="988821.SAMN05421867_110115"/>
<keyword evidence="5" id="KW-1185">Reference proteome</keyword>
<evidence type="ECO:0000259" key="3">
    <source>
        <dbReference type="PROSITE" id="PS51371"/>
    </source>
</evidence>
<evidence type="ECO:0000256" key="2">
    <source>
        <dbReference type="PROSITE-ProRule" id="PRU00703"/>
    </source>
</evidence>
<dbReference type="RefSeq" id="WP_090033403.1">
    <property type="nucleotide sequence ID" value="NZ_BONM01000046.1"/>
</dbReference>
<dbReference type="AlphaFoldDB" id="A0A1I0ZFC9"/>
<feature type="domain" description="CBS" evidence="3">
    <location>
        <begin position="8"/>
        <end position="64"/>
    </location>
</feature>
<evidence type="ECO:0000313" key="4">
    <source>
        <dbReference type="EMBL" id="SFB23118.1"/>
    </source>
</evidence>